<dbReference type="EMBL" id="UFYW01000001">
    <property type="protein sequence ID" value="STD81802.1"/>
    <property type="molecule type" value="Genomic_DNA"/>
</dbReference>
<evidence type="ECO:0000256" key="4">
    <source>
        <dbReference type="ARBA" id="ARBA00022729"/>
    </source>
</evidence>
<gene>
    <name evidence="7" type="primary">oppA2</name>
    <name evidence="7" type="ORF">NCTC12360_00218</name>
</gene>
<dbReference type="Gene3D" id="3.90.76.10">
    <property type="entry name" value="Dipeptide-binding Protein, Domain 1"/>
    <property type="match status" value="1"/>
</dbReference>
<feature type="domain" description="Solute-binding protein family 5" evidence="6">
    <location>
        <begin position="78"/>
        <end position="465"/>
    </location>
</feature>
<keyword evidence="4" id="KW-0732">Signal</keyword>
<evidence type="ECO:0000313" key="8">
    <source>
        <dbReference type="Proteomes" id="UP000254807"/>
    </source>
</evidence>
<evidence type="ECO:0000256" key="5">
    <source>
        <dbReference type="ARBA" id="ARBA00022856"/>
    </source>
</evidence>
<dbReference type="GO" id="GO:0030313">
    <property type="term" value="C:cell envelope"/>
    <property type="evidence" value="ECO:0007669"/>
    <property type="project" value="UniProtKB-SubCell"/>
</dbReference>
<dbReference type="GO" id="GO:0015833">
    <property type="term" value="P:peptide transport"/>
    <property type="evidence" value="ECO:0007669"/>
    <property type="project" value="UniProtKB-KW"/>
</dbReference>
<dbReference type="AlphaFoldDB" id="A0A376GVU9"/>
<dbReference type="InterPro" id="IPR039424">
    <property type="entry name" value="SBP_5"/>
</dbReference>
<dbReference type="GO" id="GO:0043190">
    <property type="term" value="C:ATP-binding cassette (ABC) transporter complex"/>
    <property type="evidence" value="ECO:0007669"/>
    <property type="project" value="InterPro"/>
</dbReference>
<comment type="subcellular location">
    <subcellularLocation>
        <location evidence="1">Cell envelope</location>
    </subcellularLocation>
</comment>
<organism evidence="7 8">
    <name type="scientific">Enterococcus gallinarum</name>
    <dbReference type="NCBI Taxonomy" id="1353"/>
    <lineage>
        <taxon>Bacteria</taxon>
        <taxon>Bacillati</taxon>
        <taxon>Bacillota</taxon>
        <taxon>Bacilli</taxon>
        <taxon>Lactobacillales</taxon>
        <taxon>Enterococcaceae</taxon>
        <taxon>Enterococcus</taxon>
    </lineage>
</organism>
<dbReference type="InterPro" id="IPR000914">
    <property type="entry name" value="SBP_5_dom"/>
</dbReference>
<dbReference type="RefSeq" id="WP_060815156.1">
    <property type="nucleotide sequence ID" value="NZ_JBHULA010000002.1"/>
</dbReference>
<dbReference type="PANTHER" id="PTHR30290">
    <property type="entry name" value="PERIPLASMIC BINDING COMPONENT OF ABC TRANSPORTER"/>
    <property type="match status" value="1"/>
</dbReference>
<dbReference type="PANTHER" id="PTHR30290:SF10">
    <property type="entry name" value="PERIPLASMIC OLIGOPEPTIDE-BINDING PROTEIN-RELATED"/>
    <property type="match status" value="1"/>
</dbReference>
<evidence type="ECO:0000259" key="6">
    <source>
        <dbReference type="Pfam" id="PF00496"/>
    </source>
</evidence>
<accession>A0A376GVU9</accession>
<dbReference type="Proteomes" id="UP000254807">
    <property type="component" value="Unassembled WGS sequence"/>
</dbReference>
<sequence length="546" mass="61562">MRKGFNRLLGLIVAMIFLTGCTTGTTTKQEEDSASQVIRLMSMTELTSLDPAAMLDFPDAIIQTATFEGLYLLDEKDEVQPGVAVDLPEISSDGKTYRFRLRENAQWSNGDPVTANDFEYAWKRMIDPENAFQYSFLMNGLIENAEEIARGDQSADTLGVEAKDDYTLEVRLTQPAPYFTSLMVFPIFFPQNQSVVEKFGQEYGTASDKIVYNGPFVVKNWQQTEMNWDLAKNESYWDQEAILAEEIHYDVIKESATALNLYEDGQLDVAIISGEIAKQMQSSDQFASYPSATMNYIRLNQERKGQPTPLQNENLRKALALAIDKENLVNNIMADGSKPLNGAITEGFVANPDTGVDFREEAGDLMAYDKEKALAYWEQAKAELGDEIELDLLTTDDGSYKKMGESIQWSLEDLFTGLTVNMRSLPAETALNLASESDYDLFLIYWTPDYQDPYSTLKMMYSGNNRHYSNPVYDRLLDDASTTYALDENKRWETMIAAEKELMETTAGMIVISQNQNSVLQNPSISGLNYHTFAAPMTLRNLVKNE</sequence>
<dbReference type="PROSITE" id="PS51257">
    <property type="entry name" value="PROKAR_LIPOPROTEIN"/>
    <property type="match status" value="1"/>
</dbReference>
<dbReference type="Pfam" id="PF00496">
    <property type="entry name" value="SBP_bac_5"/>
    <property type="match status" value="1"/>
</dbReference>
<proteinExistence type="inferred from homology"/>
<dbReference type="GO" id="GO:0042597">
    <property type="term" value="C:periplasmic space"/>
    <property type="evidence" value="ECO:0007669"/>
    <property type="project" value="UniProtKB-ARBA"/>
</dbReference>
<dbReference type="FunFam" id="3.90.76.10:FF:000001">
    <property type="entry name" value="Oligopeptide ABC transporter substrate-binding protein"/>
    <property type="match status" value="1"/>
</dbReference>
<keyword evidence="8" id="KW-1185">Reference proteome</keyword>
<reference evidence="7 8" key="1">
    <citation type="submission" date="2018-06" db="EMBL/GenBank/DDBJ databases">
        <authorList>
            <consortium name="Pathogen Informatics"/>
            <person name="Doyle S."/>
        </authorList>
    </citation>
    <scope>NUCLEOTIDE SEQUENCE [LARGE SCALE GENOMIC DNA]</scope>
    <source>
        <strain evidence="7 8">NCTC12360</strain>
    </source>
</reference>
<dbReference type="InterPro" id="IPR030678">
    <property type="entry name" value="Peptide/Ni-bd"/>
</dbReference>
<protein>
    <submittedName>
        <fullName evidence="7">Oligopeptide ABC superfamily ATP binding cassette transporter, binding protein</fullName>
    </submittedName>
</protein>
<evidence type="ECO:0000313" key="7">
    <source>
        <dbReference type="EMBL" id="STD81802.1"/>
    </source>
</evidence>
<dbReference type="GO" id="GO:1904680">
    <property type="term" value="F:peptide transmembrane transporter activity"/>
    <property type="evidence" value="ECO:0007669"/>
    <property type="project" value="TreeGrafter"/>
</dbReference>
<keyword evidence="5" id="KW-0653">Protein transport</keyword>
<dbReference type="CDD" id="cd08504">
    <property type="entry name" value="PBP2_OppA"/>
    <property type="match status" value="1"/>
</dbReference>
<comment type="similarity">
    <text evidence="2">Belongs to the bacterial solute-binding protein 5 family.</text>
</comment>
<evidence type="ECO:0000256" key="2">
    <source>
        <dbReference type="ARBA" id="ARBA00005695"/>
    </source>
</evidence>
<evidence type="ECO:0000256" key="3">
    <source>
        <dbReference type="ARBA" id="ARBA00022448"/>
    </source>
</evidence>
<dbReference type="SUPFAM" id="SSF53850">
    <property type="entry name" value="Periplasmic binding protein-like II"/>
    <property type="match status" value="1"/>
</dbReference>
<dbReference type="OrthoDB" id="2255988at2"/>
<keyword evidence="3" id="KW-0813">Transport</keyword>
<dbReference type="Gene3D" id="3.40.190.10">
    <property type="entry name" value="Periplasmic binding protein-like II"/>
    <property type="match status" value="1"/>
</dbReference>
<keyword evidence="5" id="KW-0571">Peptide transport</keyword>
<dbReference type="Gene3D" id="3.10.105.10">
    <property type="entry name" value="Dipeptide-binding Protein, Domain 3"/>
    <property type="match status" value="1"/>
</dbReference>
<dbReference type="PIRSF" id="PIRSF002741">
    <property type="entry name" value="MppA"/>
    <property type="match status" value="1"/>
</dbReference>
<name>A0A376GVU9_ENTGA</name>
<evidence type="ECO:0000256" key="1">
    <source>
        <dbReference type="ARBA" id="ARBA00004196"/>
    </source>
</evidence>